<keyword evidence="2" id="KW-1185">Reference proteome</keyword>
<evidence type="ECO:0000313" key="2">
    <source>
        <dbReference type="Proteomes" id="UP000279909"/>
    </source>
</evidence>
<dbReference type="RefSeq" id="WP_122972480.1">
    <property type="nucleotide sequence ID" value="NZ_RHLQ01000028.1"/>
</dbReference>
<dbReference type="Proteomes" id="UP000279909">
    <property type="component" value="Unassembled WGS sequence"/>
</dbReference>
<gene>
    <name evidence="1" type="ORF">EC501_11680</name>
</gene>
<dbReference type="EMBL" id="RHLQ01000028">
    <property type="protein sequence ID" value="RNC98259.1"/>
    <property type="molecule type" value="Genomic_DNA"/>
</dbReference>
<name>A0A3M8H7I7_9BACI</name>
<evidence type="ECO:0000313" key="1">
    <source>
        <dbReference type="EMBL" id="RNC98259.1"/>
    </source>
</evidence>
<proteinExistence type="predicted"/>
<comment type="caution">
    <text evidence="1">The sequence shown here is derived from an EMBL/GenBank/DDBJ whole genome shotgun (WGS) entry which is preliminary data.</text>
</comment>
<accession>A0A3M8H7I7</accession>
<organism evidence="1 2">
    <name type="scientific">Lysinibacillus halotolerans</name>
    <dbReference type="NCBI Taxonomy" id="1368476"/>
    <lineage>
        <taxon>Bacteria</taxon>
        <taxon>Bacillati</taxon>
        <taxon>Bacillota</taxon>
        <taxon>Bacilli</taxon>
        <taxon>Bacillales</taxon>
        <taxon>Bacillaceae</taxon>
        <taxon>Lysinibacillus</taxon>
    </lineage>
</organism>
<protein>
    <submittedName>
        <fullName evidence="1">Uncharacterized protein</fullName>
    </submittedName>
</protein>
<sequence>MDLKEINQKIVTENLCYEDLITRADVYRERGDWNIARELLKDAIKSINALQELEKRKQLNVMPHYLKRIGVVAKVVKRFAN</sequence>
<reference evidence="1 2" key="1">
    <citation type="journal article" date="2014" name="Int. J. Syst. Evol. Microbiol.">
        <title>Lysinibacillus halotolerans sp. nov., isolated from saline-alkaline soil.</title>
        <authorList>
            <person name="Kong D."/>
            <person name="Wang Y."/>
            <person name="Zhao B."/>
            <person name="Li Y."/>
            <person name="Song J."/>
            <person name="Zhai Y."/>
            <person name="Zhang C."/>
            <person name="Wang H."/>
            <person name="Chen X."/>
            <person name="Zhao B."/>
            <person name="Ruan Z."/>
        </authorList>
    </citation>
    <scope>NUCLEOTIDE SEQUENCE [LARGE SCALE GENOMIC DNA]</scope>
    <source>
        <strain evidence="1 2">MCCC 1A12703</strain>
    </source>
</reference>
<dbReference type="AlphaFoldDB" id="A0A3M8H7I7"/>